<accession>A0ABR7MUP9</accession>
<organism evidence="7 8">
    <name type="scientific">Jutongia hominis</name>
    <dbReference type="NCBI Taxonomy" id="2763664"/>
    <lineage>
        <taxon>Bacteria</taxon>
        <taxon>Bacillati</taxon>
        <taxon>Bacillota</taxon>
        <taxon>Clostridia</taxon>
        <taxon>Lachnospirales</taxon>
        <taxon>Lachnospiraceae</taxon>
        <taxon>Jutongia</taxon>
    </lineage>
</organism>
<reference evidence="7 8" key="1">
    <citation type="submission" date="2020-08" db="EMBL/GenBank/DDBJ databases">
        <title>Genome public.</title>
        <authorList>
            <person name="Liu C."/>
            <person name="Sun Q."/>
        </authorList>
    </citation>
    <scope>NUCLEOTIDE SEQUENCE [LARGE SCALE GENOMIC DNA]</scope>
    <source>
        <strain evidence="7 8">BX3</strain>
    </source>
</reference>
<dbReference type="InterPro" id="IPR003142">
    <property type="entry name" value="BPL_C"/>
</dbReference>
<keyword evidence="4 5" id="KW-0092">Biotin</keyword>
<keyword evidence="5" id="KW-0804">Transcription</keyword>
<dbReference type="InterPro" id="IPR008988">
    <property type="entry name" value="Transcriptional_repressor_C"/>
</dbReference>
<evidence type="ECO:0000256" key="1">
    <source>
        <dbReference type="ARBA" id="ARBA00022598"/>
    </source>
</evidence>
<dbReference type="InterPro" id="IPR030855">
    <property type="entry name" value="Bifunct_BirA"/>
</dbReference>
<feature type="domain" description="BPL/LPL catalytic" evidence="6">
    <location>
        <begin position="81"/>
        <end position="256"/>
    </location>
</feature>
<proteinExistence type="inferred from homology"/>
<comment type="caution">
    <text evidence="5">Lacks conserved residue(s) required for the propagation of feature annotation.</text>
</comment>
<evidence type="ECO:0000313" key="8">
    <source>
        <dbReference type="Proteomes" id="UP000637513"/>
    </source>
</evidence>
<sequence length="333" mass="36716">MKEKILTELRKAGDGYVSGTALCSLLGISRQAVWKNIAALKENGYQVESVASKGYRLLSEPDKMYGPDILSRIDKDCLCKQVESFECIDSTNTKVKQLAEAGAKEGLLVVAEEQTGGKGRRGRVWKSEPGIGIWMSLLLRPTLPTEQISGLTLLAALAIAGAVEKLCKLPCQIKWPNDVVVAKKKICGILTEMSTEENYIHYVVVGMGINANTLSFPDEIKETATSLFLQTGKKVDRAELTAMITQRLCAYYERFEKEGDLTSFIDEYNEKLANKEREVRIYHGMVEKCSKEDIETGVAKGIDKTGALLVEVDGQTKRVVSGEVSVRGLYGYV</sequence>
<dbReference type="CDD" id="cd16442">
    <property type="entry name" value="BPL"/>
    <property type="match status" value="1"/>
</dbReference>
<evidence type="ECO:0000313" key="7">
    <source>
        <dbReference type="EMBL" id="MBC8557210.1"/>
    </source>
</evidence>
<evidence type="ECO:0000259" key="6">
    <source>
        <dbReference type="PROSITE" id="PS51733"/>
    </source>
</evidence>
<dbReference type="Gene3D" id="3.30.930.10">
    <property type="entry name" value="Bira Bifunctional Protein, Domain 2"/>
    <property type="match status" value="1"/>
</dbReference>
<evidence type="ECO:0000256" key="3">
    <source>
        <dbReference type="ARBA" id="ARBA00022840"/>
    </source>
</evidence>
<dbReference type="PROSITE" id="PS51733">
    <property type="entry name" value="BPL_LPL_CATALYTIC"/>
    <property type="match status" value="1"/>
</dbReference>
<dbReference type="Pfam" id="PF02237">
    <property type="entry name" value="BPL_C"/>
    <property type="match status" value="1"/>
</dbReference>
<protein>
    <recommendedName>
        <fullName evidence="5">Bifunctional ligase/repressor BirA</fullName>
    </recommendedName>
    <alternativeName>
        <fullName evidence="5">Biotin--[acetyl-CoA-carboxylase] ligase</fullName>
        <ecNumber evidence="5">6.3.4.15</ecNumber>
    </alternativeName>
    <alternativeName>
        <fullName evidence="5">Biotin--protein ligase</fullName>
    </alternativeName>
    <alternativeName>
        <fullName evidence="5">Biotin-[acetyl-CoA carboxylase] synthetase</fullName>
    </alternativeName>
</protein>
<dbReference type="InterPro" id="IPR045864">
    <property type="entry name" value="aa-tRNA-synth_II/BPL/LPL"/>
</dbReference>
<keyword evidence="3 5" id="KW-0067">ATP-binding</keyword>
<dbReference type="SUPFAM" id="SSF55681">
    <property type="entry name" value="Class II aaRS and biotin synthetases"/>
    <property type="match status" value="1"/>
</dbReference>
<dbReference type="GO" id="GO:0004077">
    <property type="term" value="F:biotin--[biotin carboxyl-carrier protein] ligase activity"/>
    <property type="evidence" value="ECO:0007669"/>
    <property type="project" value="UniProtKB-EC"/>
</dbReference>
<comment type="caution">
    <text evidence="7">The sequence shown here is derived from an EMBL/GenBank/DDBJ whole genome shotgun (WGS) entry which is preliminary data.</text>
</comment>
<dbReference type="Pfam" id="PF03099">
    <property type="entry name" value="BPL_LplA_LipB"/>
    <property type="match status" value="1"/>
</dbReference>
<evidence type="ECO:0000256" key="5">
    <source>
        <dbReference type="HAMAP-Rule" id="MF_00978"/>
    </source>
</evidence>
<comment type="catalytic activity">
    <reaction evidence="5">
        <text>biotin + L-lysyl-[protein] + ATP = N(6)-biotinyl-L-lysyl-[protein] + AMP + diphosphate + H(+)</text>
        <dbReference type="Rhea" id="RHEA:11756"/>
        <dbReference type="Rhea" id="RHEA-COMP:9752"/>
        <dbReference type="Rhea" id="RHEA-COMP:10505"/>
        <dbReference type="ChEBI" id="CHEBI:15378"/>
        <dbReference type="ChEBI" id="CHEBI:29969"/>
        <dbReference type="ChEBI" id="CHEBI:30616"/>
        <dbReference type="ChEBI" id="CHEBI:33019"/>
        <dbReference type="ChEBI" id="CHEBI:57586"/>
        <dbReference type="ChEBI" id="CHEBI:83144"/>
        <dbReference type="ChEBI" id="CHEBI:456215"/>
        <dbReference type="EC" id="6.3.4.15"/>
    </reaction>
</comment>
<dbReference type="InterPro" id="IPR036390">
    <property type="entry name" value="WH_DNA-bd_sf"/>
</dbReference>
<dbReference type="Gene3D" id="1.10.10.10">
    <property type="entry name" value="Winged helix-like DNA-binding domain superfamily/Winged helix DNA-binding domain"/>
    <property type="match status" value="1"/>
</dbReference>
<dbReference type="NCBIfam" id="TIGR00121">
    <property type="entry name" value="birA_ligase"/>
    <property type="match status" value="1"/>
</dbReference>
<evidence type="ECO:0000256" key="4">
    <source>
        <dbReference type="ARBA" id="ARBA00023267"/>
    </source>
</evidence>
<keyword evidence="8" id="KW-1185">Reference proteome</keyword>
<keyword evidence="5" id="KW-0805">Transcription regulation</keyword>
<comment type="similarity">
    <text evidence="5">Belongs to the biotin--protein ligase family.</text>
</comment>
<dbReference type="InterPro" id="IPR036388">
    <property type="entry name" value="WH-like_DNA-bd_sf"/>
</dbReference>
<name>A0ABR7MUP9_9FIRM</name>
<keyword evidence="2 5" id="KW-0547">Nucleotide-binding</keyword>
<evidence type="ECO:0000256" key="2">
    <source>
        <dbReference type="ARBA" id="ARBA00022741"/>
    </source>
</evidence>
<dbReference type="Pfam" id="PF08279">
    <property type="entry name" value="HTH_11"/>
    <property type="match status" value="1"/>
</dbReference>
<dbReference type="InterPro" id="IPR004143">
    <property type="entry name" value="BPL_LPL_catalytic"/>
</dbReference>
<dbReference type="SUPFAM" id="SSF50037">
    <property type="entry name" value="C-terminal domain of transcriptional repressors"/>
    <property type="match status" value="1"/>
</dbReference>
<keyword evidence="1 5" id="KW-0436">Ligase</keyword>
<dbReference type="EMBL" id="JACRSW010000027">
    <property type="protein sequence ID" value="MBC8557210.1"/>
    <property type="molecule type" value="Genomic_DNA"/>
</dbReference>
<dbReference type="Proteomes" id="UP000637513">
    <property type="component" value="Unassembled WGS sequence"/>
</dbReference>
<dbReference type="Gene3D" id="2.30.30.100">
    <property type="match status" value="1"/>
</dbReference>
<feature type="DNA-binding region" description="H-T-H motif" evidence="5">
    <location>
        <begin position="19"/>
        <end position="38"/>
    </location>
</feature>
<keyword evidence="5" id="KW-0238">DNA-binding</keyword>
<gene>
    <name evidence="5" type="primary">birA</name>
    <name evidence="7" type="ORF">H8700_05770</name>
</gene>
<dbReference type="InterPro" id="IPR013196">
    <property type="entry name" value="HTH_11"/>
</dbReference>
<dbReference type="PANTHER" id="PTHR12835">
    <property type="entry name" value="BIOTIN PROTEIN LIGASE"/>
    <property type="match status" value="1"/>
</dbReference>
<dbReference type="SUPFAM" id="SSF46785">
    <property type="entry name" value="Winged helix' DNA-binding domain"/>
    <property type="match status" value="1"/>
</dbReference>
<dbReference type="HAMAP" id="MF_00978">
    <property type="entry name" value="Bifunct_BirA"/>
    <property type="match status" value="1"/>
</dbReference>
<dbReference type="RefSeq" id="WP_022142202.1">
    <property type="nucleotide sequence ID" value="NZ_JACRSW010000027.1"/>
</dbReference>
<dbReference type="EC" id="6.3.4.15" evidence="5"/>
<feature type="binding site" evidence="5">
    <location>
        <begin position="90"/>
        <end position="92"/>
    </location>
    <ligand>
        <name>biotin</name>
        <dbReference type="ChEBI" id="CHEBI:57586"/>
    </ligand>
</feature>
<keyword evidence="5" id="KW-0678">Repressor</keyword>
<dbReference type="PANTHER" id="PTHR12835:SF5">
    <property type="entry name" value="BIOTIN--PROTEIN LIGASE"/>
    <property type="match status" value="1"/>
</dbReference>
<dbReference type="InterPro" id="IPR004408">
    <property type="entry name" value="Biotin_CoA_COase_ligase"/>
</dbReference>
<comment type="function">
    <text evidence="5">Acts both as a biotin--[acetyl-CoA-carboxylase] ligase and a repressor.</text>
</comment>
<feature type="binding site" evidence="5">
    <location>
        <position position="114"/>
    </location>
    <ligand>
        <name>biotin</name>
        <dbReference type="ChEBI" id="CHEBI:57586"/>
    </ligand>
</feature>
<feature type="binding site" evidence="5">
    <location>
        <position position="185"/>
    </location>
    <ligand>
        <name>biotin</name>
        <dbReference type="ChEBI" id="CHEBI:57586"/>
    </ligand>
</feature>